<proteinExistence type="predicted"/>
<keyword evidence="2" id="KW-1185">Reference proteome</keyword>
<accession>A0AAV2E4P5</accession>
<name>A0AAV2E4P5_9ROSI</name>
<dbReference type="AlphaFoldDB" id="A0AAV2E4P5"/>
<protein>
    <submittedName>
        <fullName evidence="1">Uncharacterized protein</fullName>
    </submittedName>
</protein>
<dbReference type="EMBL" id="OZ034817">
    <property type="protein sequence ID" value="CAL1380886.1"/>
    <property type="molecule type" value="Genomic_DNA"/>
</dbReference>
<reference evidence="1 2" key="1">
    <citation type="submission" date="2024-04" db="EMBL/GenBank/DDBJ databases">
        <authorList>
            <person name="Fracassetti M."/>
        </authorList>
    </citation>
    <scope>NUCLEOTIDE SEQUENCE [LARGE SCALE GENOMIC DNA]</scope>
</reference>
<evidence type="ECO:0000313" key="2">
    <source>
        <dbReference type="Proteomes" id="UP001497516"/>
    </source>
</evidence>
<sequence>MNNPLFGVYVTMEEEHGCLKESSPNVAPPSSSGLLANSAWTKKQKVLFSVLLSQDVWHVEKSDSKDFAAAVCEANMDDEVPEDDDICFLTIPFKSMEKQRFHHNWCPTLIVKVFGRTFPF</sequence>
<dbReference type="Proteomes" id="UP001497516">
    <property type="component" value="Chromosome 4"/>
</dbReference>
<organism evidence="1 2">
    <name type="scientific">Linum trigynum</name>
    <dbReference type="NCBI Taxonomy" id="586398"/>
    <lineage>
        <taxon>Eukaryota</taxon>
        <taxon>Viridiplantae</taxon>
        <taxon>Streptophyta</taxon>
        <taxon>Embryophyta</taxon>
        <taxon>Tracheophyta</taxon>
        <taxon>Spermatophyta</taxon>
        <taxon>Magnoliopsida</taxon>
        <taxon>eudicotyledons</taxon>
        <taxon>Gunneridae</taxon>
        <taxon>Pentapetalae</taxon>
        <taxon>rosids</taxon>
        <taxon>fabids</taxon>
        <taxon>Malpighiales</taxon>
        <taxon>Linaceae</taxon>
        <taxon>Linum</taxon>
    </lineage>
</organism>
<gene>
    <name evidence="1" type="ORF">LTRI10_LOCUS22302</name>
</gene>
<evidence type="ECO:0000313" key="1">
    <source>
        <dbReference type="EMBL" id="CAL1380886.1"/>
    </source>
</evidence>